<feature type="region of interest" description="Disordered" evidence="1">
    <location>
        <begin position="29"/>
        <end position="49"/>
    </location>
</feature>
<dbReference type="EMBL" id="CP108318">
    <property type="protein sequence ID" value="WTW63926.1"/>
    <property type="molecule type" value="Genomic_DNA"/>
</dbReference>
<gene>
    <name evidence="2" type="ORF">OG549_26615</name>
</gene>
<dbReference type="GO" id="GO:0008897">
    <property type="term" value="F:holo-[acyl-carrier-protein] synthase activity"/>
    <property type="evidence" value="ECO:0007669"/>
    <property type="project" value="InterPro"/>
</dbReference>
<keyword evidence="2" id="KW-0808">Transferase</keyword>
<dbReference type="GO" id="GO:0000287">
    <property type="term" value="F:magnesium ion binding"/>
    <property type="evidence" value="ECO:0007669"/>
    <property type="project" value="InterPro"/>
</dbReference>
<accession>A0AAU2V902</accession>
<dbReference type="InterPro" id="IPR037143">
    <property type="entry name" value="4-PPantetheinyl_Trfase_dom_sf"/>
</dbReference>
<proteinExistence type="predicted"/>
<name>A0AAU2V902_9ACTN</name>
<dbReference type="SUPFAM" id="SSF56214">
    <property type="entry name" value="4'-phosphopantetheinyl transferase"/>
    <property type="match status" value="1"/>
</dbReference>
<organism evidence="2">
    <name type="scientific">Streptomyces sp. NBC_00003</name>
    <dbReference type="NCBI Taxonomy" id="2903608"/>
    <lineage>
        <taxon>Bacteria</taxon>
        <taxon>Bacillati</taxon>
        <taxon>Actinomycetota</taxon>
        <taxon>Actinomycetes</taxon>
        <taxon>Kitasatosporales</taxon>
        <taxon>Streptomycetaceae</taxon>
        <taxon>Streptomyces</taxon>
    </lineage>
</organism>
<evidence type="ECO:0000313" key="2">
    <source>
        <dbReference type="EMBL" id="WTW63926.1"/>
    </source>
</evidence>
<sequence length="236" mass="25140">MQTAVEGPARWEPGTVRSAEDGELHVFSFDAEEDGPHSGPGGGPFRDRNERRLRGLLADLLGRREHEVPLSRDGYGRLRVDGLSIGLTICDDGGRLGVALASGTQVALSAHPVPRAFAAPAYLPFTEHERRTADLAPDHQRPRFLARLWARKEAALRLAGPGRLSLADQVDALPGGRGGEVLVPEPLPGGGQRLRGAYVVDLPETQGGWVAAAATSAPLRAVHVWRLGAPKECVTG</sequence>
<protein>
    <submittedName>
        <fullName evidence="2">4'-phosphopantetheinyl transferase superfamily protein</fullName>
    </submittedName>
</protein>
<evidence type="ECO:0000256" key="1">
    <source>
        <dbReference type="SAM" id="MobiDB-lite"/>
    </source>
</evidence>
<reference evidence="2" key="1">
    <citation type="submission" date="2022-10" db="EMBL/GenBank/DDBJ databases">
        <title>The complete genomes of actinobacterial strains from the NBC collection.</title>
        <authorList>
            <person name="Joergensen T.S."/>
            <person name="Alvarez Arevalo M."/>
            <person name="Sterndorff E.B."/>
            <person name="Faurdal D."/>
            <person name="Vuksanovic O."/>
            <person name="Mourched A.-S."/>
            <person name="Charusanti P."/>
            <person name="Shaw S."/>
            <person name="Blin K."/>
            <person name="Weber T."/>
        </authorList>
    </citation>
    <scope>NUCLEOTIDE SEQUENCE</scope>
    <source>
        <strain evidence="2">NBC_00003</strain>
    </source>
</reference>
<dbReference type="AlphaFoldDB" id="A0AAU2V902"/>